<comment type="caution">
    <text evidence="1">The sequence shown here is derived from an EMBL/GenBank/DDBJ whole genome shotgun (WGS) entry which is preliminary data.</text>
</comment>
<feature type="non-terminal residue" evidence="1">
    <location>
        <position position="1"/>
    </location>
</feature>
<proteinExistence type="predicted"/>
<dbReference type="Proteomes" id="UP000714275">
    <property type="component" value="Unassembled WGS sequence"/>
</dbReference>
<reference evidence="1" key="1">
    <citation type="journal article" date="2020" name="New Phytol.">
        <title>Comparative genomics reveals dynamic genome evolution in host specialist ectomycorrhizal fungi.</title>
        <authorList>
            <person name="Lofgren L.A."/>
            <person name="Nguyen N.H."/>
            <person name="Vilgalys R."/>
            <person name="Ruytinx J."/>
            <person name="Liao H.L."/>
            <person name="Branco S."/>
            <person name="Kuo A."/>
            <person name="LaButti K."/>
            <person name="Lipzen A."/>
            <person name="Andreopoulos W."/>
            <person name="Pangilinan J."/>
            <person name="Riley R."/>
            <person name="Hundley H."/>
            <person name="Na H."/>
            <person name="Barry K."/>
            <person name="Grigoriev I.V."/>
            <person name="Stajich J.E."/>
            <person name="Kennedy P.G."/>
        </authorList>
    </citation>
    <scope>NUCLEOTIDE SEQUENCE</scope>
    <source>
        <strain evidence="1">DOB743</strain>
    </source>
</reference>
<keyword evidence="2" id="KW-1185">Reference proteome</keyword>
<name>A0A9P6ZUQ6_9AGAM</name>
<accession>A0A9P6ZUQ6</accession>
<feature type="non-terminal residue" evidence="1">
    <location>
        <position position="106"/>
    </location>
</feature>
<dbReference type="OrthoDB" id="2676751at2759"/>
<evidence type="ECO:0000313" key="2">
    <source>
        <dbReference type="Proteomes" id="UP000714275"/>
    </source>
</evidence>
<sequence>KPRDTIIELRKLDSTKEDPLYEKRSDKMAELVRDYYESLQSEGLATSTERQAAIENVLGIIQTQLSLENKEELEKNLSSDNISEVINILPNGKAPGTDGLPYEFWK</sequence>
<protein>
    <submittedName>
        <fullName evidence="1">Uncharacterized protein</fullName>
    </submittedName>
</protein>
<evidence type="ECO:0000313" key="1">
    <source>
        <dbReference type="EMBL" id="KAG1777129.1"/>
    </source>
</evidence>
<dbReference type="AlphaFoldDB" id="A0A9P6ZUQ6"/>
<gene>
    <name evidence="1" type="ORF">EV702DRAFT_956115</name>
</gene>
<organism evidence="1 2">
    <name type="scientific">Suillus placidus</name>
    <dbReference type="NCBI Taxonomy" id="48579"/>
    <lineage>
        <taxon>Eukaryota</taxon>
        <taxon>Fungi</taxon>
        <taxon>Dikarya</taxon>
        <taxon>Basidiomycota</taxon>
        <taxon>Agaricomycotina</taxon>
        <taxon>Agaricomycetes</taxon>
        <taxon>Agaricomycetidae</taxon>
        <taxon>Boletales</taxon>
        <taxon>Suillineae</taxon>
        <taxon>Suillaceae</taxon>
        <taxon>Suillus</taxon>
    </lineage>
</organism>
<dbReference type="EMBL" id="JABBWD010000022">
    <property type="protein sequence ID" value="KAG1777129.1"/>
    <property type="molecule type" value="Genomic_DNA"/>
</dbReference>